<keyword evidence="2" id="KW-1185">Reference proteome</keyword>
<organism evidence="1 2">
    <name type="scientific">Colletotrichum trifolii</name>
    <dbReference type="NCBI Taxonomy" id="5466"/>
    <lineage>
        <taxon>Eukaryota</taxon>
        <taxon>Fungi</taxon>
        <taxon>Dikarya</taxon>
        <taxon>Ascomycota</taxon>
        <taxon>Pezizomycotina</taxon>
        <taxon>Sordariomycetes</taxon>
        <taxon>Hypocreomycetidae</taxon>
        <taxon>Glomerellales</taxon>
        <taxon>Glomerellaceae</taxon>
        <taxon>Colletotrichum</taxon>
        <taxon>Colletotrichum orbiculare species complex</taxon>
    </lineage>
</organism>
<evidence type="ECO:0000313" key="1">
    <source>
        <dbReference type="EMBL" id="TDZ68153.1"/>
    </source>
</evidence>
<comment type="caution">
    <text evidence="1">The sequence shown here is derived from an EMBL/GenBank/DDBJ whole genome shotgun (WGS) entry which is preliminary data.</text>
</comment>
<dbReference type="AlphaFoldDB" id="A0A4R8RM45"/>
<name>A0A4R8RM45_COLTR</name>
<reference evidence="1 2" key="1">
    <citation type="submission" date="2018-12" db="EMBL/GenBank/DDBJ databases">
        <title>Genome sequence and assembly of Colletotrichum trifolii.</title>
        <authorList>
            <person name="Gan P."/>
            <person name="Shirasu K."/>
        </authorList>
    </citation>
    <scope>NUCLEOTIDE SEQUENCE [LARGE SCALE GENOMIC DNA]</scope>
    <source>
        <strain evidence="1 2">543-2</strain>
    </source>
</reference>
<proteinExistence type="predicted"/>
<protein>
    <submittedName>
        <fullName evidence="1">Uncharacterized protein</fullName>
    </submittedName>
</protein>
<accession>A0A4R8RM45</accession>
<sequence length="70" mass="7363">MARGRVIAPGVDAGACSELTGGGSLPMRVLSNRARQDDDLPVGWCEYLGDGLDRSKTVTVVDDPIFTRAG</sequence>
<evidence type="ECO:0000313" key="2">
    <source>
        <dbReference type="Proteomes" id="UP000295703"/>
    </source>
</evidence>
<dbReference type="Proteomes" id="UP000295703">
    <property type="component" value="Unassembled WGS sequence"/>
</dbReference>
<gene>
    <name evidence="1" type="ORF">CTRI78_v002408</name>
</gene>
<dbReference type="EMBL" id="RYZW01000013">
    <property type="protein sequence ID" value="TDZ68153.1"/>
    <property type="molecule type" value="Genomic_DNA"/>
</dbReference>